<evidence type="ECO:0000313" key="2">
    <source>
        <dbReference type="Proteomes" id="UP001164250"/>
    </source>
</evidence>
<comment type="caution">
    <text evidence="1">The sequence shown here is derived from an EMBL/GenBank/DDBJ whole genome shotgun (WGS) entry which is preliminary data.</text>
</comment>
<sequence length="376" mass="42403">MGESNESVSVNMEKICLGGKEHNVQTGHGSVSVIIYGDQDKPALITYPDLALNHMSCFQGLFFWPEAASMLLHNFCIYHICPPGHELGAAPICPDDPVHSVDDLVDQILEVLNYFGLGSVMCMGVTAGAYILTLFAMKYRERVLGLILVSPLCKAPSWSEWFYNKVHSLDPFGYSYIHMFICFYYVTKIPYILQVMANLLYFYGMCGLVNEFLLQRYFSKEVRGTAEVPESDIVQACRRLLDERQSTNVLRYLQAINGRQDITDGLKKLKCRTLIFVGDNSPFHSEALHMISKLDKRYSALVEVQACGSMVTEEQPHAMLIPMEYFLMGYGMYRPCQFTDSPRSPLSPSCISPELLSPESMGLKLKPIKTRVSLSM</sequence>
<dbReference type="EMBL" id="CM047904">
    <property type="protein sequence ID" value="KAJ0091232.1"/>
    <property type="molecule type" value="Genomic_DNA"/>
</dbReference>
<accession>A0ACC1AX02</accession>
<reference evidence="2" key="1">
    <citation type="journal article" date="2023" name="G3 (Bethesda)">
        <title>Genome assembly and association tests identify interacting loci associated with vigor, precocity, and sex in interspecific pistachio rootstocks.</title>
        <authorList>
            <person name="Palmer W."/>
            <person name="Jacygrad E."/>
            <person name="Sagayaradj S."/>
            <person name="Cavanaugh K."/>
            <person name="Han R."/>
            <person name="Bertier L."/>
            <person name="Beede B."/>
            <person name="Kafkas S."/>
            <person name="Golino D."/>
            <person name="Preece J."/>
            <person name="Michelmore R."/>
        </authorList>
    </citation>
    <scope>NUCLEOTIDE SEQUENCE [LARGE SCALE GENOMIC DNA]</scope>
</reference>
<gene>
    <name evidence="1" type="ORF">Patl1_13434</name>
</gene>
<organism evidence="1 2">
    <name type="scientific">Pistacia atlantica</name>
    <dbReference type="NCBI Taxonomy" id="434234"/>
    <lineage>
        <taxon>Eukaryota</taxon>
        <taxon>Viridiplantae</taxon>
        <taxon>Streptophyta</taxon>
        <taxon>Embryophyta</taxon>
        <taxon>Tracheophyta</taxon>
        <taxon>Spermatophyta</taxon>
        <taxon>Magnoliopsida</taxon>
        <taxon>eudicotyledons</taxon>
        <taxon>Gunneridae</taxon>
        <taxon>Pentapetalae</taxon>
        <taxon>rosids</taxon>
        <taxon>malvids</taxon>
        <taxon>Sapindales</taxon>
        <taxon>Anacardiaceae</taxon>
        <taxon>Pistacia</taxon>
    </lineage>
</organism>
<name>A0ACC1AX02_9ROSI</name>
<protein>
    <submittedName>
        <fullName evidence="1">Uncharacterized protein</fullName>
    </submittedName>
</protein>
<proteinExistence type="predicted"/>
<keyword evidence="2" id="KW-1185">Reference proteome</keyword>
<dbReference type="Proteomes" id="UP001164250">
    <property type="component" value="Chromosome 8"/>
</dbReference>
<evidence type="ECO:0000313" key="1">
    <source>
        <dbReference type="EMBL" id="KAJ0091232.1"/>
    </source>
</evidence>